<name>A0A2L0X1L0_9BURK</name>
<protein>
    <submittedName>
        <fullName evidence="1">Uncharacterized protein</fullName>
    </submittedName>
</protein>
<evidence type="ECO:0000313" key="1">
    <source>
        <dbReference type="EMBL" id="QBP12770.1"/>
    </source>
</evidence>
<proteinExistence type="predicted"/>
<dbReference type="Proteomes" id="UP000253772">
    <property type="component" value="Chromosome c2"/>
</dbReference>
<gene>
    <name evidence="1" type="ORF">DDF84_024135</name>
</gene>
<organism evidence="1 2">
    <name type="scientific">Cupriavidus metallidurans</name>
    <dbReference type="NCBI Taxonomy" id="119219"/>
    <lineage>
        <taxon>Bacteria</taxon>
        <taxon>Pseudomonadati</taxon>
        <taxon>Pseudomonadota</taxon>
        <taxon>Betaproteobacteria</taxon>
        <taxon>Burkholderiales</taxon>
        <taxon>Burkholderiaceae</taxon>
        <taxon>Cupriavidus</taxon>
    </lineage>
</organism>
<evidence type="ECO:0000313" key="2">
    <source>
        <dbReference type="Proteomes" id="UP000253772"/>
    </source>
</evidence>
<dbReference type="RefSeq" id="WP_017515179.1">
    <property type="nucleotide sequence ID" value="NZ_CP026544.1"/>
</dbReference>
<accession>A0A2L0X1L0</accession>
<dbReference type="EMBL" id="CP037901">
    <property type="protein sequence ID" value="QBP12770.1"/>
    <property type="molecule type" value="Genomic_DNA"/>
</dbReference>
<sequence>MKQTLTLLAGIALSPLGIAQVPSSVFDSCVLAEDYKTATYQEFTGDAVISDDEIPGHLLLIYQHKGSGYGYASGTTNQPDLLVVGRQRVSILTAKRTGNERPEKIDPTQAIYGIVHYNARAYYCVASNFEGLGRSGSFQNIRVAYVAPLSTSGKAPKMSALYYTVRDIRKIGK</sequence>
<dbReference type="AlphaFoldDB" id="A0A2L0X1L0"/>
<dbReference type="OrthoDB" id="8779032at2"/>
<reference evidence="1 2" key="1">
    <citation type="submission" date="2019-03" db="EMBL/GenBank/DDBJ databases">
        <title>Comparative insights into the high quality Complete genome sequence of highly metal resistant Cupriavidus metallidurans strain BS1 isolated from a gold-copper mine.</title>
        <authorList>
            <person name="Mazhar H.S."/>
            <person name="Rensing C."/>
        </authorList>
    </citation>
    <scope>NUCLEOTIDE SEQUENCE [LARGE SCALE GENOMIC DNA]</scope>
    <source>
        <strain evidence="1 2">BS1</strain>
    </source>
</reference>